<dbReference type="OrthoDB" id="9153118at2"/>
<protein>
    <recommendedName>
        <fullName evidence="3">Nucleoid-associated protein NdpA</fullName>
    </recommendedName>
</protein>
<dbReference type="RefSeq" id="WP_039142505.1">
    <property type="nucleotide sequence ID" value="NZ_JSVC01000021.1"/>
</dbReference>
<evidence type="ECO:0000313" key="2">
    <source>
        <dbReference type="Proteomes" id="UP000031408"/>
    </source>
</evidence>
<accession>A0A0C1KZT4</accession>
<proteinExistence type="predicted"/>
<evidence type="ECO:0008006" key="3">
    <source>
        <dbReference type="Google" id="ProtNLM"/>
    </source>
</evidence>
<dbReference type="Pfam" id="PF04245">
    <property type="entry name" value="NA37"/>
    <property type="match status" value="1"/>
</dbReference>
<comment type="caution">
    <text evidence="1">The sequence shown here is derived from an EMBL/GenBank/DDBJ whole genome shotgun (WGS) entry which is preliminary data.</text>
</comment>
<dbReference type="AlphaFoldDB" id="A0A0C1KZT4"/>
<gene>
    <name evidence="1" type="ORF">OI18_18460</name>
</gene>
<reference evidence="1 2" key="1">
    <citation type="submission" date="2014-11" db="EMBL/GenBank/DDBJ databases">
        <title>Genome sequence of Flavihumibacter solisilvae 3-3.</title>
        <authorList>
            <person name="Zhou G."/>
            <person name="Li M."/>
            <person name="Wang G."/>
        </authorList>
    </citation>
    <scope>NUCLEOTIDE SEQUENCE [LARGE SCALE GENOMIC DNA]</scope>
    <source>
        <strain evidence="1 2">3-3</strain>
    </source>
</reference>
<name>A0A0C1KZT4_9BACT</name>
<keyword evidence="2" id="KW-1185">Reference proteome</keyword>
<sequence length="348" mass="40928">MTGIEAVTLEKAIVHKVGNPTRGEELKLSANTLTLNDEIVRGLLTRYFLAPFNEHELYHFTHISDLDMNEVYSYAKNIFEDPSCFQRESVFLAQLLYNKSTHARVKEGELYVVLFDKVLFEGEEKKALGIFKSETKETFLKVFSHGQGWEIAAEDGININKLDKGCLVFRTDQNEGFKVCVVDNTNKQQDTQYWVTDFLQVQPFTNSYHHTNQTLGLCKLFIEKEYAEKFDISRTDQLEMMGRSMEYFKSREQFNLQEFAEEVIHHPEVVDTFMDYKRNFEANRNFAIDEDFDINLTAVKKQAKVFKTVLKLDKNFHIYIHGRRDLIERGYDEETGQKYYKLYYEEES</sequence>
<dbReference type="GO" id="GO:0009295">
    <property type="term" value="C:nucleoid"/>
    <property type="evidence" value="ECO:0007669"/>
    <property type="project" value="InterPro"/>
</dbReference>
<dbReference type="Proteomes" id="UP000031408">
    <property type="component" value="Unassembled WGS sequence"/>
</dbReference>
<dbReference type="EMBL" id="JSVC01000021">
    <property type="protein sequence ID" value="KIC93237.1"/>
    <property type="molecule type" value="Genomic_DNA"/>
</dbReference>
<evidence type="ECO:0000313" key="1">
    <source>
        <dbReference type="EMBL" id="KIC93237.1"/>
    </source>
</evidence>
<dbReference type="InterPro" id="IPR007358">
    <property type="entry name" value="Nucleoid_associated_NdpA"/>
</dbReference>
<organism evidence="1 2">
    <name type="scientific">Flavihumibacter solisilvae</name>
    <dbReference type="NCBI Taxonomy" id="1349421"/>
    <lineage>
        <taxon>Bacteria</taxon>
        <taxon>Pseudomonadati</taxon>
        <taxon>Bacteroidota</taxon>
        <taxon>Chitinophagia</taxon>
        <taxon>Chitinophagales</taxon>
        <taxon>Chitinophagaceae</taxon>
        <taxon>Flavihumibacter</taxon>
    </lineage>
</organism>
<dbReference type="STRING" id="1349421.OI18_18460"/>